<dbReference type="SUPFAM" id="SSF48498">
    <property type="entry name" value="Tetracyclin repressor-like, C-terminal domain"/>
    <property type="match status" value="1"/>
</dbReference>
<evidence type="ECO:0000256" key="1">
    <source>
        <dbReference type="ARBA" id="ARBA00023015"/>
    </source>
</evidence>
<dbReference type="InterPro" id="IPR009057">
    <property type="entry name" value="Homeodomain-like_sf"/>
</dbReference>
<gene>
    <name evidence="6" type="ORF">ACFFV7_07525</name>
</gene>
<evidence type="ECO:0000256" key="2">
    <source>
        <dbReference type="ARBA" id="ARBA00023125"/>
    </source>
</evidence>
<feature type="domain" description="HTH tetR-type" evidence="5">
    <location>
        <begin position="6"/>
        <end position="66"/>
    </location>
</feature>
<proteinExistence type="predicted"/>
<dbReference type="EMBL" id="JBHMEI010000003">
    <property type="protein sequence ID" value="MFB9201036.1"/>
    <property type="molecule type" value="Genomic_DNA"/>
</dbReference>
<keyword evidence="2 4" id="KW-0238">DNA-binding</keyword>
<dbReference type="InterPro" id="IPR001647">
    <property type="entry name" value="HTH_TetR"/>
</dbReference>
<dbReference type="RefSeq" id="WP_189646868.1">
    <property type="nucleotide sequence ID" value="NZ_BMRC01000003.1"/>
</dbReference>
<accession>A0ABV5I914</accession>
<evidence type="ECO:0000313" key="6">
    <source>
        <dbReference type="EMBL" id="MFB9201036.1"/>
    </source>
</evidence>
<dbReference type="PANTHER" id="PTHR47506:SF7">
    <property type="entry name" value="TRANSCRIPTIONAL REGULATORY PROTEIN"/>
    <property type="match status" value="1"/>
</dbReference>
<dbReference type="PROSITE" id="PS50977">
    <property type="entry name" value="HTH_TETR_2"/>
    <property type="match status" value="1"/>
</dbReference>
<keyword evidence="7" id="KW-1185">Reference proteome</keyword>
<dbReference type="PANTHER" id="PTHR47506">
    <property type="entry name" value="TRANSCRIPTIONAL REGULATORY PROTEIN"/>
    <property type="match status" value="1"/>
</dbReference>
<protein>
    <submittedName>
        <fullName evidence="6">TetR/AcrR family transcriptional regulator</fullName>
    </submittedName>
</protein>
<dbReference type="Proteomes" id="UP001589647">
    <property type="component" value="Unassembled WGS sequence"/>
</dbReference>
<keyword evidence="3" id="KW-0804">Transcription</keyword>
<reference evidence="6 7" key="1">
    <citation type="submission" date="2024-09" db="EMBL/GenBank/DDBJ databases">
        <authorList>
            <person name="Sun Q."/>
            <person name="Mori K."/>
        </authorList>
    </citation>
    <scope>NUCLEOTIDE SEQUENCE [LARGE SCALE GENOMIC DNA]</scope>
    <source>
        <strain evidence="6 7">CCM 3426</strain>
    </source>
</reference>
<dbReference type="Gene3D" id="1.10.357.10">
    <property type="entry name" value="Tetracycline Repressor, domain 2"/>
    <property type="match status" value="1"/>
</dbReference>
<name>A0ABV5I914_9ACTN</name>
<dbReference type="SUPFAM" id="SSF46689">
    <property type="entry name" value="Homeodomain-like"/>
    <property type="match status" value="1"/>
</dbReference>
<comment type="caution">
    <text evidence="6">The sequence shown here is derived from an EMBL/GenBank/DDBJ whole genome shotgun (WGS) entry which is preliminary data.</text>
</comment>
<evidence type="ECO:0000259" key="5">
    <source>
        <dbReference type="PROSITE" id="PS50977"/>
    </source>
</evidence>
<dbReference type="Pfam" id="PF00440">
    <property type="entry name" value="TetR_N"/>
    <property type="match status" value="1"/>
</dbReference>
<feature type="DNA-binding region" description="H-T-H motif" evidence="4">
    <location>
        <begin position="29"/>
        <end position="48"/>
    </location>
</feature>
<sequence length="191" mass="21013">MAQGGRITADKWVEAAYARFTRTGLDSVRVEAVARDLGATKGSFYWHHADRGALVRAVMERWEAEETEHIIAAASAEAEPRARLRALFTTVAARAGRRGGESRLYLDAEREGVTDIVTRVTRRRVDFVAGLLAELGFGAEEAERRALLALAVVLGLQQLERGTRPHIPLDHALLTETAFTMAVTPPPARDR</sequence>
<organism evidence="6 7">
    <name type="scientific">Nonomuraea spiralis</name>
    <dbReference type="NCBI Taxonomy" id="46182"/>
    <lineage>
        <taxon>Bacteria</taxon>
        <taxon>Bacillati</taxon>
        <taxon>Actinomycetota</taxon>
        <taxon>Actinomycetes</taxon>
        <taxon>Streptosporangiales</taxon>
        <taxon>Streptosporangiaceae</taxon>
        <taxon>Nonomuraea</taxon>
    </lineage>
</organism>
<evidence type="ECO:0000256" key="3">
    <source>
        <dbReference type="ARBA" id="ARBA00023163"/>
    </source>
</evidence>
<keyword evidence="1" id="KW-0805">Transcription regulation</keyword>
<dbReference type="InterPro" id="IPR036271">
    <property type="entry name" value="Tet_transcr_reg_TetR-rel_C_sf"/>
</dbReference>
<evidence type="ECO:0000256" key="4">
    <source>
        <dbReference type="PROSITE-ProRule" id="PRU00335"/>
    </source>
</evidence>
<evidence type="ECO:0000313" key="7">
    <source>
        <dbReference type="Proteomes" id="UP001589647"/>
    </source>
</evidence>